<dbReference type="Gene3D" id="1.10.287.2610">
    <property type="match status" value="1"/>
</dbReference>
<gene>
    <name evidence="3" type="ORF">ENT80_02960</name>
</gene>
<comment type="caution">
    <text evidence="3">The sequence shown here is derived from an EMBL/GenBank/DDBJ whole genome shotgun (WGS) entry which is preliminary data.</text>
</comment>
<proteinExistence type="predicted"/>
<sequence>MDLPDDPEEERVMRRSALFAAVLALGLSLAQYQDVKPQDPEWLALQALTEMGVVYGYPDGTFRGDRAVSRREMVLFLYRLWLKAKEVGDKALEELAQKLAKDMAGLASVQAALEDRLAQLEATAKAALRPEDREAILAEVATLRTTLSSVEEAVSTLTSQYADLLDRQKKAEEALAAMDQRTLAWSEDSVLLQKEVKGLKEETAKALEEARQAQARLENALRQALSQESAVLRQSLESTFQEAKGLLAALEEKLRGSEGRLGELEARLTATREEVFRLSEELRKAKEELARRVDELSYAPPPLGAGVVVSGLSPLSLSGFIGHDSLIGAGVRVGVDYRQDTGEFRPHGLLYFPVYREPARGAVGFGLSYALSGPAQGESAVLFLVGLGVNALSGVEVYGEAKAFYPLDGSTPFARVGFGVKVRP</sequence>
<dbReference type="InterPro" id="IPR051465">
    <property type="entry name" value="Cell_Envelope_Struct_Comp"/>
</dbReference>
<dbReference type="PROSITE" id="PS51272">
    <property type="entry name" value="SLH"/>
    <property type="match status" value="1"/>
</dbReference>
<dbReference type="PANTHER" id="PTHR43308:SF1">
    <property type="entry name" value="OUTER MEMBRANE PROTEIN ALPHA"/>
    <property type="match status" value="1"/>
</dbReference>
<dbReference type="Pfam" id="PF00395">
    <property type="entry name" value="SLH"/>
    <property type="match status" value="1"/>
</dbReference>
<reference evidence="3" key="1">
    <citation type="journal article" date="2020" name="mSystems">
        <title>Genome- and Community-Level Interaction Insights into Carbon Utilization and Element Cycling Functions of Hydrothermarchaeota in Hydrothermal Sediment.</title>
        <authorList>
            <person name="Zhou Z."/>
            <person name="Liu Y."/>
            <person name="Xu W."/>
            <person name="Pan J."/>
            <person name="Luo Z.H."/>
            <person name="Li M."/>
        </authorList>
    </citation>
    <scope>NUCLEOTIDE SEQUENCE [LARGE SCALE GENOMIC DNA]</scope>
    <source>
        <strain evidence="3">SpSt-611</strain>
    </source>
</reference>
<evidence type="ECO:0000256" key="1">
    <source>
        <dbReference type="SAM" id="Coils"/>
    </source>
</evidence>
<dbReference type="AlphaFoldDB" id="A0A7V4AM34"/>
<evidence type="ECO:0000313" key="3">
    <source>
        <dbReference type="EMBL" id="HGN85120.1"/>
    </source>
</evidence>
<name>A0A7V4AM34_9DEIN</name>
<accession>A0A7V4AM34</accession>
<dbReference type="InterPro" id="IPR001119">
    <property type="entry name" value="SLH_dom"/>
</dbReference>
<evidence type="ECO:0000259" key="2">
    <source>
        <dbReference type="PROSITE" id="PS51272"/>
    </source>
</evidence>
<dbReference type="EMBL" id="DTAB01000174">
    <property type="protein sequence ID" value="HGN85120.1"/>
    <property type="molecule type" value="Genomic_DNA"/>
</dbReference>
<dbReference type="PANTHER" id="PTHR43308">
    <property type="entry name" value="OUTER MEMBRANE PROTEIN ALPHA-RELATED"/>
    <property type="match status" value="1"/>
</dbReference>
<protein>
    <recommendedName>
        <fullName evidence="2">SLH domain-containing protein</fullName>
    </recommendedName>
</protein>
<feature type="domain" description="SLH" evidence="2">
    <location>
        <begin position="28"/>
        <end position="91"/>
    </location>
</feature>
<feature type="coiled-coil region" evidence="1">
    <location>
        <begin position="154"/>
        <end position="299"/>
    </location>
</feature>
<keyword evidence="1" id="KW-0175">Coiled coil</keyword>
<organism evidence="3">
    <name type="scientific">Thermus tengchongensis</name>
    <dbReference type="NCBI Taxonomy" id="1214928"/>
    <lineage>
        <taxon>Bacteria</taxon>
        <taxon>Thermotogati</taxon>
        <taxon>Deinococcota</taxon>
        <taxon>Deinococci</taxon>
        <taxon>Thermales</taxon>
        <taxon>Thermaceae</taxon>
        <taxon>Thermus</taxon>
    </lineage>
</organism>